<comment type="caution">
    <text evidence="1">The sequence shown here is derived from an EMBL/GenBank/DDBJ whole genome shotgun (WGS) entry which is preliminary data.</text>
</comment>
<dbReference type="OMA" id="DNSERRW"/>
<dbReference type="AlphaFoldDB" id="A0A7J6QS27"/>
<dbReference type="EMBL" id="JABANO010030901">
    <property type="protein sequence ID" value="KAF4711107.1"/>
    <property type="molecule type" value="Genomic_DNA"/>
</dbReference>
<name>A0A7J6QS27_PEROL</name>
<evidence type="ECO:0000313" key="1">
    <source>
        <dbReference type="EMBL" id="KAF4711107.1"/>
    </source>
</evidence>
<evidence type="ECO:0000313" key="2">
    <source>
        <dbReference type="Proteomes" id="UP000553632"/>
    </source>
</evidence>
<dbReference type="Proteomes" id="UP000553632">
    <property type="component" value="Unassembled WGS sequence"/>
</dbReference>
<reference evidence="1 2" key="1">
    <citation type="submission" date="2020-04" db="EMBL/GenBank/DDBJ databases">
        <title>Perkinsus olseni comparative genomics.</title>
        <authorList>
            <person name="Bogema D.R."/>
        </authorList>
    </citation>
    <scope>NUCLEOTIDE SEQUENCE [LARGE SCALE GENOMIC DNA]</scope>
    <source>
        <strain evidence="1 2">ATCC PRA-207</strain>
    </source>
</reference>
<protein>
    <submittedName>
        <fullName evidence="1">Uncharacterized protein</fullName>
    </submittedName>
</protein>
<keyword evidence="2" id="KW-1185">Reference proteome</keyword>
<proteinExistence type="predicted"/>
<accession>A0A7J6QS27</accession>
<gene>
    <name evidence="1" type="ORF">FOZ63_006941</name>
</gene>
<organism evidence="1 2">
    <name type="scientific">Perkinsus olseni</name>
    <name type="common">Perkinsus atlanticus</name>
    <dbReference type="NCBI Taxonomy" id="32597"/>
    <lineage>
        <taxon>Eukaryota</taxon>
        <taxon>Sar</taxon>
        <taxon>Alveolata</taxon>
        <taxon>Perkinsozoa</taxon>
        <taxon>Perkinsea</taxon>
        <taxon>Perkinsida</taxon>
        <taxon>Perkinsidae</taxon>
        <taxon>Perkinsus</taxon>
    </lineage>
</organism>
<sequence length="573" mass="63929">MASSGRFPKQRKYLLSRLCAIIVIPYFLASPSGKAGASSTYEDQYMLLMEEVWNTRPSNFLWMEYPQFIQPLHFQRLSEKLNQLLSPPPSWNVPPGLSIPIFNPSIVAIDEPQLAGAFLLTARMSNGPGCPHFQTAEYNSLNSGVLRNQLIVALLDETFDIIDATVVDFPDTFVATYEDSAVHRVEGPMDVRLSKGPRNDSWWITFFAEQNDVPGPHRGIHLAPLHVTLTGCEDVSDRGWVEDNAASPCPILNVYHPSRSCIEECTSLGGDETEVNGDYCICRKCRGTAVTPARIHKRHGIAALAHKEGSVCIEKAYVDVREIVSVGDTGRTEKNWQILELSVDVSEVWVHYSIQPSIKVRISLAWPEGITRNDEQPRPVRVRYVEIDVASGTWWDSSVIHRVSNVRGGYCCTLVSVDWLSADMQQFITFNHPNSTSLLLGVGHMQRIRQLGDHMQGNRTRLEGIRNTRAYKQFLFLLTPEYPFSMVGVSPEFCFKSVGAFSPASGSPTCEAIQFIAGMTMSPSVQTDDDLDLVVSYGINDCEAVVTRFAVSSVLGRVRPTLNEAVDWEHDDI</sequence>